<name>A0A9D9IMK9_9BACT</name>
<gene>
    <name evidence="1" type="ORF">IAB91_05805</name>
</gene>
<organism evidence="1 2">
    <name type="scientific">Candidatus Cryptobacteroides faecigallinarum</name>
    <dbReference type="NCBI Taxonomy" id="2840763"/>
    <lineage>
        <taxon>Bacteria</taxon>
        <taxon>Pseudomonadati</taxon>
        <taxon>Bacteroidota</taxon>
        <taxon>Bacteroidia</taxon>
        <taxon>Bacteroidales</taxon>
        <taxon>Candidatus Cryptobacteroides</taxon>
    </lineage>
</organism>
<comment type="caution">
    <text evidence="1">The sequence shown here is derived from an EMBL/GenBank/DDBJ whole genome shotgun (WGS) entry which is preliminary data.</text>
</comment>
<sequence length="45" mass="5284">MTNQDYIKNIARLKEIEEIVKNPESSLDKIDGLIEETKELVKECY</sequence>
<feature type="non-terminal residue" evidence="1">
    <location>
        <position position="45"/>
    </location>
</feature>
<reference evidence="1" key="1">
    <citation type="submission" date="2020-10" db="EMBL/GenBank/DDBJ databases">
        <authorList>
            <person name="Gilroy R."/>
        </authorList>
    </citation>
    <scope>NUCLEOTIDE SEQUENCE</scope>
    <source>
        <strain evidence="1">B1-13419</strain>
    </source>
</reference>
<evidence type="ECO:0000313" key="2">
    <source>
        <dbReference type="Proteomes" id="UP000823757"/>
    </source>
</evidence>
<dbReference type="AlphaFoldDB" id="A0A9D9IMK9"/>
<proteinExistence type="predicted"/>
<reference evidence="1" key="2">
    <citation type="journal article" date="2021" name="PeerJ">
        <title>Extensive microbial diversity within the chicken gut microbiome revealed by metagenomics and culture.</title>
        <authorList>
            <person name="Gilroy R."/>
            <person name="Ravi A."/>
            <person name="Getino M."/>
            <person name="Pursley I."/>
            <person name="Horton D.L."/>
            <person name="Alikhan N.F."/>
            <person name="Baker D."/>
            <person name="Gharbi K."/>
            <person name="Hall N."/>
            <person name="Watson M."/>
            <person name="Adriaenssens E.M."/>
            <person name="Foster-Nyarko E."/>
            <person name="Jarju S."/>
            <person name="Secka A."/>
            <person name="Antonio M."/>
            <person name="Oren A."/>
            <person name="Chaudhuri R.R."/>
            <person name="La Ragione R."/>
            <person name="Hildebrand F."/>
            <person name="Pallen M.J."/>
        </authorList>
    </citation>
    <scope>NUCLEOTIDE SEQUENCE</scope>
    <source>
        <strain evidence="1">B1-13419</strain>
    </source>
</reference>
<dbReference type="EMBL" id="JADIMD010000089">
    <property type="protein sequence ID" value="MBO8474786.1"/>
    <property type="molecule type" value="Genomic_DNA"/>
</dbReference>
<accession>A0A9D9IMK9</accession>
<dbReference type="Proteomes" id="UP000823757">
    <property type="component" value="Unassembled WGS sequence"/>
</dbReference>
<protein>
    <submittedName>
        <fullName evidence="1">Uncharacterized protein</fullName>
    </submittedName>
</protein>
<evidence type="ECO:0000313" key="1">
    <source>
        <dbReference type="EMBL" id="MBO8474786.1"/>
    </source>
</evidence>